<keyword evidence="8" id="KW-0902">Two-component regulatory system</keyword>
<feature type="modified residue" description="4-aspartylphosphate" evidence="11">
    <location>
        <position position="677"/>
    </location>
</feature>
<dbReference type="CDD" id="cd16922">
    <property type="entry name" value="HATPase_EvgS-ArcB-TorS-like"/>
    <property type="match status" value="1"/>
</dbReference>
<dbReference type="Pfam" id="PF00512">
    <property type="entry name" value="HisKA"/>
    <property type="match status" value="1"/>
</dbReference>
<dbReference type="InterPro" id="IPR003661">
    <property type="entry name" value="HisK_dim/P_dom"/>
</dbReference>
<keyword evidence="16" id="KW-1185">Reference proteome</keyword>
<dbReference type="SUPFAM" id="SSF47384">
    <property type="entry name" value="Homodimeric domain of signal transducing histidine kinase"/>
    <property type="match status" value="1"/>
</dbReference>
<evidence type="ECO:0000256" key="3">
    <source>
        <dbReference type="ARBA" id="ARBA00022553"/>
    </source>
</evidence>
<evidence type="ECO:0000256" key="9">
    <source>
        <dbReference type="ARBA" id="ARBA00064003"/>
    </source>
</evidence>
<evidence type="ECO:0000313" key="16">
    <source>
        <dbReference type="Proteomes" id="UP000198767"/>
    </source>
</evidence>
<dbReference type="Pfam" id="PF00072">
    <property type="entry name" value="Response_reg"/>
    <property type="match status" value="2"/>
</dbReference>
<dbReference type="SUPFAM" id="SSF55874">
    <property type="entry name" value="ATPase domain of HSP90 chaperone/DNA topoisomerase II/histidine kinase"/>
    <property type="match status" value="1"/>
</dbReference>
<keyword evidence="12" id="KW-0812">Transmembrane</keyword>
<dbReference type="InterPro" id="IPR003594">
    <property type="entry name" value="HATPase_dom"/>
</dbReference>
<reference evidence="15 16" key="1">
    <citation type="submission" date="2016-10" db="EMBL/GenBank/DDBJ databases">
        <authorList>
            <person name="de Groot N.N."/>
        </authorList>
    </citation>
    <scope>NUCLEOTIDE SEQUENCE [LARGE SCALE GENOMIC DNA]</scope>
    <source>
        <strain evidence="15 16">U95</strain>
    </source>
</reference>
<dbReference type="PANTHER" id="PTHR45339">
    <property type="entry name" value="HYBRID SIGNAL TRANSDUCTION HISTIDINE KINASE J"/>
    <property type="match status" value="1"/>
</dbReference>
<keyword evidence="12" id="KW-1133">Transmembrane helix</keyword>
<name>A0A1G5PIV0_9RHOB</name>
<evidence type="ECO:0000256" key="6">
    <source>
        <dbReference type="ARBA" id="ARBA00022777"/>
    </source>
</evidence>
<gene>
    <name evidence="15" type="ORF">SAMN04488118_10176</name>
</gene>
<dbReference type="Pfam" id="PF02518">
    <property type="entry name" value="HATPase_c"/>
    <property type="match status" value="1"/>
</dbReference>
<sequence>MKRTSILAQIVISMSIAAVLVAFAVGRIAQKTEAENLKNHLAEQADLTISLLSGLMMESIIIEDTPVLQTGLAEALSRNPKLISIEIRSSDSTPIAEVNAEHKASEPFVVYESPIIVDGLSFGEMTVKWSTREAESMVRAQVNQTLLWTAMAVSILSMVIWILVHLLALRPLKMVHQRMSDAISGLKRHHKPLPWYSSREFWALNYSVGVLEDTFDERDEREYALETARETADIANQAKSEFLANMSHEIRTPMNGVIGMAELILETDLDADQRMFAETISTSGSALLTIINDILNFSKIEAGKMEFEKAPFNLLTTLEDVVTLLSPQAAEKQVEIVLRYDPNLPECFEGDVGRIRQIITNIAGNAVKFTPRGYVSIDVTGEQKSERYTLNLKVRDTGIGIPQEKIDKIFSAFEQVDGAASRSFEGTGLGLAISERLLKLMNGHISVMSTLGQGSEFSIQLPLRTSSEMAPSAQPTIEFTGRRVLIVDDLKVNRVILNERLQSWGMDCEIATSGIEALEILRSETASQHPFDLVIQDFQMPVMHGGELASQIRQTKGCADLPIIILSSVENPLTASDIQEIGVCKLALKPVRSSQLQRVITTLLSAPDAQDMAPEQTQASHSLDNPLKVLLAEDNRTNQLVVSRMLKDTPITLTVAGNGADAIARYHKDKPDLILMDMMMPDIDGLEATEVIRKYETSQQLKAIPIIALTANALDAHRDKCLAAGMDDFLTKPIKKADLLGACAKWAPHTDTITRQTGT</sequence>
<dbReference type="EMBL" id="FMWG01000001">
    <property type="protein sequence ID" value="SCZ49443.1"/>
    <property type="molecule type" value="Genomic_DNA"/>
</dbReference>
<keyword evidence="3 11" id="KW-0597">Phosphoprotein</keyword>
<evidence type="ECO:0000256" key="10">
    <source>
        <dbReference type="ARBA" id="ARBA00068150"/>
    </source>
</evidence>
<dbReference type="SUPFAM" id="SSF52172">
    <property type="entry name" value="CheY-like"/>
    <property type="match status" value="2"/>
</dbReference>
<dbReference type="PANTHER" id="PTHR45339:SF1">
    <property type="entry name" value="HYBRID SIGNAL TRANSDUCTION HISTIDINE KINASE J"/>
    <property type="match status" value="1"/>
</dbReference>
<dbReference type="Proteomes" id="UP000198767">
    <property type="component" value="Unassembled WGS sequence"/>
</dbReference>
<evidence type="ECO:0000256" key="11">
    <source>
        <dbReference type="PROSITE-ProRule" id="PRU00169"/>
    </source>
</evidence>
<dbReference type="InterPro" id="IPR001789">
    <property type="entry name" value="Sig_transdc_resp-reg_receiver"/>
</dbReference>
<evidence type="ECO:0000256" key="8">
    <source>
        <dbReference type="ARBA" id="ARBA00023012"/>
    </source>
</evidence>
<evidence type="ECO:0000259" key="13">
    <source>
        <dbReference type="PROSITE" id="PS50109"/>
    </source>
</evidence>
<evidence type="ECO:0000256" key="1">
    <source>
        <dbReference type="ARBA" id="ARBA00000085"/>
    </source>
</evidence>
<dbReference type="RefSeq" id="WP_090214594.1">
    <property type="nucleotide sequence ID" value="NZ_CANMPF010000002.1"/>
</dbReference>
<dbReference type="InterPro" id="IPR004358">
    <property type="entry name" value="Sig_transdc_His_kin-like_C"/>
</dbReference>
<dbReference type="InterPro" id="IPR011006">
    <property type="entry name" value="CheY-like_superfamily"/>
</dbReference>
<dbReference type="Gene3D" id="3.40.50.2300">
    <property type="match status" value="2"/>
</dbReference>
<dbReference type="PRINTS" id="PR00344">
    <property type="entry name" value="BCTRLSENSOR"/>
</dbReference>
<feature type="domain" description="Response regulatory" evidence="14">
    <location>
        <begin position="483"/>
        <end position="604"/>
    </location>
</feature>
<dbReference type="STRING" id="1156985.SAMN04488118_10176"/>
<keyword evidence="5" id="KW-0547">Nucleotide-binding</keyword>
<dbReference type="SMART" id="SM00448">
    <property type="entry name" value="REC"/>
    <property type="match status" value="2"/>
</dbReference>
<dbReference type="CDD" id="cd17546">
    <property type="entry name" value="REC_hyHK_CKI1_RcsC-like"/>
    <property type="match status" value="2"/>
</dbReference>
<dbReference type="Gene3D" id="1.10.287.130">
    <property type="match status" value="1"/>
</dbReference>
<evidence type="ECO:0000256" key="4">
    <source>
        <dbReference type="ARBA" id="ARBA00022679"/>
    </source>
</evidence>
<protein>
    <recommendedName>
        <fullName evidence="10">Sensory/regulatory protein RpfC</fullName>
        <ecNumber evidence="2">2.7.13.3</ecNumber>
    </recommendedName>
</protein>
<dbReference type="InterPro" id="IPR005467">
    <property type="entry name" value="His_kinase_dom"/>
</dbReference>
<feature type="transmembrane region" description="Helical" evidence="12">
    <location>
        <begin position="146"/>
        <end position="169"/>
    </location>
</feature>
<keyword evidence="7" id="KW-0067">ATP-binding</keyword>
<dbReference type="GO" id="GO:0000155">
    <property type="term" value="F:phosphorelay sensor kinase activity"/>
    <property type="evidence" value="ECO:0007669"/>
    <property type="project" value="InterPro"/>
</dbReference>
<dbReference type="PROSITE" id="PS50110">
    <property type="entry name" value="RESPONSE_REGULATORY"/>
    <property type="match status" value="2"/>
</dbReference>
<dbReference type="GO" id="GO:0005524">
    <property type="term" value="F:ATP binding"/>
    <property type="evidence" value="ECO:0007669"/>
    <property type="project" value="UniProtKB-KW"/>
</dbReference>
<proteinExistence type="predicted"/>
<feature type="modified residue" description="4-aspartylphosphate" evidence="11">
    <location>
        <position position="537"/>
    </location>
</feature>
<dbReference type="FunFam" id="3.30.565.10:FF:000010">
    <property type="entry name" value="Sensor histidine kinase RcsC"/>
    <property type="match status" value="1"/>
</dbReference>
<dbReference type="PROSITE" id="PS50109">
    <property type="entry name" value="HIS_KIN"/>
    <property type="match status" value="1"/>
</dbReference>
<feature type="domain" description="Response regulatory" evidence="14">
    <location>
        <begin position="628"/>
        <end position="747"/>
    </location>
</feature>
<evidence type="ECO:0000256" key="12">
    <source>
        <dbReference type="SAM" id="Phobius"/>
    </source>
</evidence>
<dbReference type="InterPro" id="IPR036890">
    <property type="entry name" value="HATPase_C_sf"/>
</dbReference>
<evidence type="ECO:0000256" key="7">
    <source>
        <dbReference type="ARBA" id="ARBA00022840"/>
    </source>
</evidence>
<dbReference type="CDD" id="cd00082">
    <property type="entry name" value="HisKA"/>
    <property type="match status" value="1"/>
</dbReference>
<evidence type="ECO:0000259" key="14">
    <source>
        <dbReference type="PROSITE" id="PS50110"/>
    </source>
</evidence>
<dbReference type="Gene3D" id="3.30.565.10">
    <property type="entry name" value="Histidine kinase-like ATPase, C-terminal domain"/>
    <property type="match status" value="1"/>
</dbReference>
<feature type="transmembrane region" description="Helical" evidence="12">
    <location>
        <begin position="6"/>
        <end position="29"/>
    </location>
</feature>
<dbReference type="SMART" id="SM00387">
    <property type="entry name" value="HATPase_c"/>
    <property type="match status" value="1"/>
</dbReference>
<dbReference type="InterPro" id="IPR036097">
    <property type="entry name" value="HisK_dim/P_sf"/>
</dbReference>
<accession>A0A1G5PIV0</accession>
<dbReference type="EC" id="2.7.13.3" evidence="2"/>
<dbReference type="FunFam" id="1.10.287.130:FF:000002">
    <property type="entry name" value="Two-component osmosensing histidine kinase"/>
    <property type="match status" value="1"/>
</dbReference>
<dbReference type="AlphaFoldDB" id="A0A1G5PIV0"/>
<comment type="catalytic activity">
    <reaction evidence="1">
        <text>ATP + protein L-histidine = ADP + protein N-phospho-L-histidine.</text>
        <dbReference type="EC" id="2.7.13.3"/>
    </reaction>
</comment>
<dbReference type="OrthoDB" id="9801651at2"/>
<feature type="domain" description="Histidine kinase" evidence="13">
    <location>
        <begin position="245"/>
        <end position="465"/>
    </location>
</feature>
<keyword evidence="4" id="KW-0808">Transferase</keyword>
<dbReference type="SMART" id="SM00388">
    <property type="entry name" value="HisKA"/>
    <property type="match status" value="1"/>
</dbReference>
<evidence type="ECO:0000256" key="5">
    <source>
        <dbReference type="ARBA" id="ARBA00022741"/>
    </source>
</evidence>
<keyword evidence="12" id="KW-0472">Membrane</keyword>
<organism evidence="15 16">
    <name type="scientific">Epibacterium ulvae</name>
    <dbReference type="NCBI Taxonomy" id="1156985"/>
    <lineage>
        <taxon>Bacteria</taxon>
        <taxon>Pseudomonadati</taxon>
        <taxon>Pseudomonadota</taxon>
        <taxon>Alphaproteobacteria</taxon>
        <taxon>Rhodobacterales</taxon>
        <taxon>Roseobacteraceae</taxon>
        <taxon>Epibacterium</taxon>
    </lineage>
</organism>
<evidence type="ECO:0000313" key="15">
    <source>
        <dbReference type="EMBL" id="SCZ49443.1"/>
    </source>
</evidence>
<keyword evidence="6 15" id="KW-0418">Kinase</keyword>
<evidence type="ECO:0000256" key="2">
    <source>
        <dbReference type="ARBA" id="ARBA00012438"/>
    </source>
</evidence>
<comment type="subunit">
    <text evidence="9">At low DSF concentrations, interacts with RpfF.</text>
</comment>